<reference evidence="1" key="1">
    <citation type="submission" date="2021-04" db="EMBL/GenBank/DDBJ databases">
        <authorList>
            <person name="Postec A."/>
        </authorList>
    </citation>
    <scope>NUCLEOTIDE SEQUENCE</scope>
    <source>
        <strain evidence="1">F1F22</strain>
    </source>
</reference>
<dbReference type="EMBL" id="CP073355">
    <property type="protein sequence ID" value="URA11053.1"/>
    <property type="molecule type" value="Genomic_DNA"/>
</dbReference>
<evidence type="ECO:0000313" key="1">
    <source>
        <dbReference type="EMBL" id="URA11053.1"/>
    </source>
</evidence>
<keyword evidence="2" id="KW-1185">Reference proteome</keyword>
<protein>
    <submittedName>
        <fullName evidence="1">Uncharacterized protein</fullName>
    </submittedName>
</protein>
<name>A0AAX3BFD4_9SPIR</name>
<organism evidence="1 2">
    <name type="scientific">Thermospira aquatica</name>
    <dbReference type="NCBI Taxonomy" id="2828656"/>
    <lineage>
        <taxon>Bacteria</taxon>
        <taxon>Pseudomonadati</taxon>
        <taxon>Spirochaetota</taxon>
        <taxon>Spirochaetia</taxon>
        <taxon>Brevinematales</taxon>
        <taxon>Thermospiraceae</taxon>
        <taxon>Thermospira</taxon>
    </lineage>
</organism>
<dbReference type="KEGG" id="taqu:KDW03_04425"/>
<dbReference type="AlphaFoldDB" id="A0AAX3BFD4"/>
<accession>A0AAX3BFD4</accession>
<proteinExistence type="predicted"/>
<reference evidence="1" key="2">
    <citation type="submission" date="2022-06" db="EMBL/GenBank/DDBJ databases">
        <title>Thermospira aquatica gen. nov., sp. nov.</title>
        <authorList>
            <person name="Ben Ali Gam Z."/>
            <person name="Labat M."/>
        </authorList>
    </citation>
    <scope>NUCLEOTIDE SEQUENCE</scope>
    <source>
        <strain evidence="1">F1F22</strain>
    </source>
</reference>
<sequence length="65" mass="7538">MDRTCGNQNKASKWVREAIEKVKGRLPFDLRGIDSDTALNLLIILCDWCEKHQIKFPRGRSCSFQ</sequence>
<dbReference type="Proteomes" id="UP001056539">
    <property type="component" value="Chromosome"/>
</dbReference>
<gene>
    <name evidence="1" type="ORF">KDW03_04425</name>
</gene>
<evidence type="ECO:0000313" key="2">
    <source>
        <dbReference type="Proteomes" id="UP001056539"/>
    </source>
</evidence>
<dbReference type="RefSeq" id="WP_271436187.1">
    <property type="nucleotide sequence ID" value="NZ_CP073355.1"/>
</dbReference>